<dbReference type="PANTHER" id="PTHR46825">
    <property type="entry name" value="D-ALANYL-D-ALANINE-CARBOXYPEPTIDASE/ENDOPEPTIDASE AMPH"/>
    <property type="match status" value="1"/>
</dbReference>
<evidence type="ECO:0000259" key="1">
    <source>
        <dbReference type="Pfam" id="PF00144"/>
    </source>
</evidence>
<gene>
    <name evidence="2" type="ORF">A3K86_03480</name>
</gene>
<protein>
    <recommendedName>
        <fullName evidence="1">Beta-lactamase-related domain-containing protein</fullName>
    </recommendedName>
</protein>
<dbReference type="Gene3D" id="3.40.710.10">
    <property type="entry name" value="DD-peptidase/beta-lactamase superfamily"/>
    <property type="match status" value="1"/>
</dbReference>
<comment type="caution">
    <text evidence="2">The sequence shown here is derived from an EMBL/GenBank/DDBJ whole genome shotgun (WGS) entry which is preliminary data.</text>
</comment>
<keyword evidence="3" id="KW-1185">Reference proteome</keyword>
<evidence type="ECO:0000313" key="3">
    <source>
        <dbReference type="Proteomes" id="UP000078503"/>
    </source>
</evidence>
<dbReference type="STRING" id="858640.A3K86_03480"/>
<dbReference type="SUPFAM" id="SSF56601">
    <property type="entry name" value="beta-lactamase/transpeptidase-like"/>
    <property type="match status" value="1"/>
</dbReference>
<organism evidence="2 3">
    <name type="scientific">Photobacterium jeanii</name>
    <dbReference type="NCBI Taxonomy" id="858640"/>
    <lineage>
        <taxon>Bacteria</taxon>
        <taxon>Pseudomonadati</taxon>
        <taxon>Pseudomonadota</taxon>
        <taxon>Gammaproteobacteria</taxon>
        <taxon>Vibrionales</taxon>
        <taxon>Vibrionaceae</taxon>
        <taxon>Photobacterium</taxon>
    </lineage>
</organism>
<dbReference type="AlphaFoldDB" id="A0A178KMT9"/>
<proteinExistence type="predicted"/>
<feature type="domain" description="Beta-lactamase-related" evidence="1">
    <location>
        <begin position="73"/>
        <end position="407"/>
    </location>
</feature>
<dbReference type="InterPro" id="IPR012338">
    <property type="entry name" value="Beta-lactam/transpept-like"/>
</dbReference>
<dbReference type="Proteomes" id="UP000078503">
    <property type="component" value="Unassembled WGS sequence"/>
</dbReference>
<name>A0A178KMT9_9GAMM</name>
<sequence>MNWIGSAEMLKTSIFASQFMESAFCACRFKTVVVKKLVIVGISLIGFSAQAKVSDGGNTVPTALIFNGKLQSIESRMRDYDIPGVSIALIQNRQISWVANFGWKDIATQQEVTSDTLFQVASISKPVTAVAALKLVEEGKLNLNTPANEYLQSWQIPKNEHNAASPVLVKQLLNHTAGLTVSGFAGYEVGKPIPSITEVLEGASLFGRLLGQNNANSPSVEVAKTPGTDFAYSGGGYSVLQQLLVDKEHTDFTHLMQQKVLSPLGMQQSTFQQPIDNVRADFVATGYMENNKPVAGHYHVYPEQAAAGLWTTASDLAKFAIDIQNALHDDSGVVLSQASAKTMTSPTINQAVGLGVFLMGANIDGQGYFMHDGWNKGFSSTMLAHKSEGYGVIILTNANKPNFNKELVIGLMLEYGWLITS</sequence>
<reference evidence="2 3" key="1">
    <citation type="submission" date="2016-03" db="EMBL/GenBank/DDBJ databases">
        <title>Photobacterium proteolyticum sp. nov. a protease producing bacterium isolated from ocean sediments of Laizhou Bay.</title>
        <authorList>
            <person name="Li Y."/>
        </authorList>
    </citation>
    <scope>NUCLEOTIDE SEQUENCE [LARGE SCALE GENOMIC DNA]</scope>
    <source>
        <strain evidence="2 3">R-40508</strain>
    </source>
</reference>
<dbReference type="InterPro" id="IPR001466">
    <property type="entry name" value="Beta-lactam-related"/>
</dbReference>
<accession>A0A178KMT9</accession>
<dbReference type="Pfam" id="PF00144">
    <property type="entry name" value="Beta-lactamase"/>
    <property type="match status" value="1"/>
</dbReference>
<dbReference type="PANTHER" id="PTHR46825:SF12">
    <property type="entry name" value="PENICILLIN-BINDING PROTEIN 4"/>
    <property type="match status" value="1"/>
</dbReference>
<dbReference type="InterPro" id="IPR050491">
    <property type="entry name" value="AmpC-like"/>
</dbReference>
<evidence type="ECO:0000313" key="2">
    <source>
        <dbReference type="EMBL" id="OAN17993.1"/>
    </source>
</evidence>
<dbReference type="EMBL" id="LVHF01000012">
    <property type="protein sequence ID" value="OAN17993.1"/>
    <property type="molecule type" value="Genomic_DNA"/>
</dbReference>